<accession>A0AAE0SE31</accession>
<proteinExistence type="predicted"/>
<reference evidence="1" key="3">
    <citation type="submission" date="2023-05" db="EMBL/GenBank/DDBJ databases">
        <authorList>
            <person name="Smith C.H."/>
        </authorList>
    </citation>
    <scope>NUCLEOTIDE SEQUENCE</scope>
    <source>
        <strain evidence="1">CHS0354</strain>
        <tissue evidence="1">Mantle</tissue>
    </source>
</reference>
<comment type="caution">
    <text evidence="1">The sequence shown here is derived from an EMBL/GenBank/DDBJ whole genome shotgun (WGS) entry which is preliminary data.</text>
</comment>
<name>A0AAE0SE31_9BIVA</name>
<protein>
    <submittedName>
        <fullName evidence="1">Uncharacterized protein</fullName>
    </submittedName>
</protein>
<reference evidence="1" key="2">
    <citation type="journal article" date="2021" name="Genome Biol. Evol.">
        <title>Developing a high-quality reference genome for a parasitic bivalve with doubly uniparental inheritance (Bivalvia: Unionida).</title>
        <authorList>
            <person name="Smith C.H."/>
        </authorList>
    </citation>
    <scope>NUCLEOTIDE SEQUENCE</scope>
    <source>
        <strain evidence="1">CHS0354</strain>
        <tissue evidence="1">Mantle</tissue>
    </source>
</reference>
<gene>
    <name evidence="1" type="ORF">CHS0354_015142</name>
</gene>
<reference evidence="1" key="1">
    <citation type="journal article" date="2021" name="Genome Biol. Evol.">
        <title>A High-Quality Reference Genome for a Parasitic Bivalve with Doubly Uniparental Inheritance (Bivalvia: Unionida).</title>
        <authorList>
            <person name="Smith C.H."/>
        </authorList>
    </citation>
    <scope>NUCLEOTIDE SEQUENCE</scope>
    <source>
        <strain evidence="1">CHS0354</strain>
    </source>
</reference>
<evidence type="ECO:0000313" key="1">
    <source>
        <dbReference type="EMBL" id="KAK3589645.1"/>
    </source>
</evidence>
<evidence type="ECO:0000313" key="2">
    <source>
        <dbReference type="Proteomes" id="UP001195483"/>
    </source>
</evidence>
<sequence length="102" mass="11906">MSFSKITEKLGISTEALTFYSDFHHLTEIRLSSTIHNNIVDKTSFWWGNDRKQQDLSPCSLCLYLHIFSRILTHMDLTIAILVHMDLTHYHFSPYGFNTQPS</sequence>
<dbReference type="Proteomes" id="UP001195483">
    <property type="component" value="Unassembled WGS sequence"/>
</dbReference>
<organism evidence="1 2">
    <name type="scientific">Potamilus streckersoni</name>
    <dbReference type="NCBI Taxonomy" id="2493646"/>
    <lineage>
        <taxon>Eukaryota</taxon>
        <taxon>Metazoa</taxon>
        <taxon>Spiralia</taxon>
        <taxon>Lophotrochozoa</taxon>
        <taxon>Mollusca</taxon>
        <taxon>Bivalvia</taxon>
        <taxon>Autobranchia</taxon>
        <taxon>Heteroconchia</taxon>
        <taxon>Palaeoheterodonta</taxon>
        <taxon>Unionida</taxon>
        <taxon>Unionoidea</taxon>
        <taxon>Unionidae</taxon>
        <taxon>Ambleminae</taxon>
        <taxon>Lampsilini</taxon>
        <taxon>Potamilus</taxon>
    </lineage>
</organism>
<dbReference type="EMBL" id="JAEAOA010000943">
    <property type="protein sequence ID" value="KAK3589645.1"/>
    <property type="molecule type" value="Genomic_DNA"/>
</dbReference>
<dbReference type="AlphaFoldDB" id="A0AAE0SE31"/>
<keyword evidence="2" id="KW-1185">Reference proteome</keyword>